<keyword evidence="3" id="KW-1185">Reference proteome</keyword>
<protein>
    <recommendedName>
        <fullName evidence="4">DUF4239 domain-containing protein</fullName>
    </recommendedName>
</protein>
<evidence type="ECO:0000256" key="1">
    <source>
        <dbReference type="SAM" id="Phobius"/>
    </source>
</evidence>
<sequence>MDERTGNARERTRGVLDVLTVLLLSVTAVVTAWCGFEASKWGGEMSIAFSQASSARVQAASAEARAQAARQYDLTIYTEWVLAERDGDDELVDFIEERFTDEFAVAFQAWDAEGRIADGPFAMAEYVPPGEKEAAELRDGADEKFDEALRNNQRGDDYSLLTVLFALVLFFAALSQHQGARWRRLVFLVLSVVLALVGVILLATFPIKI</sequence>
<feature type="transmembrane region" description="Helical" evidence="1">
    <location>
        <begin position="186"/>
        <end position="207"/>
    </location>
</feature>
<feature type="transmembrane region" description="Helical" evidence="1">
    <location>
        <begin position="158"/>
        <end position="174"/>
    </location>
</feature>
<evidence type="ECO:0000313" key="3">
    <source>
        <dbReference type="Proteomes" id="UP000478836"/>
    </source>
</evidence>
<reference evidence="3" key="1">
    <citation type="submission" date="2019-09" db="EMBL/GenBank/DDBJ databases">
        <title>Whole genome sequencing of Microbacterium maritypicum.</title>
        <authorList>
            <person name="Lenchi N."/>
        </authorList>
    </citation>
    <scope>NUCLEOTIDE SEQUENCE [LARGE SCALE GENOMIC DNA]</scope>
    <source>
        <strain evidence="3">G1</strain>
    </source>
</reference>
<gene>
    <name evidence="2" type="ORF">F6A08_09410</name>
</gene>
<feature type="transmembrane region" description="Helical" evidence="1">
    <location>
        <begin position="14"/>
        <end position="36"/>
    </location>
</feature>
<keyword evidence="1" id="KW-0472">Membrane</keyword>
<dbReference type="Proteomes" id="UP000478836">
    <property type="component" value="Unassembled WGS sequence"/>
</dbReference>
<dbReference type="EMBL" id="WAAO01000002">
    <property type="protein sequence ID" value="KAB1864328.1"/>
    <property type="molecule type" value="Genomic_DNA"/>
</dbReference>
<keyword evidence="1" id="KW-0812">Transmembrane</keyword>
<organism evidence="2 3">
    <name type="scientific">Microbacterium algeriense</name>
    <dbReference type="NCBI Taxonomy" id="2615184"/>
    <lineage>
        <taxon>Bacteria</taxon>
        <taxon>Bacillati</taxon>
        <taxon>Actinomycetota</taxon>
        <taxon>Actinomycetes</taxon>
        <taxon>Micrococcales</taxon>
        <taxon>Microbacteriaceae</taxon>
        <taxon>Microbacterium</taxon>
    </lineage>
</organism>
<evidence type="ECO:0000313" key="2">
    <source>
        <dbReference type="EMBL" id="KAB1864328.1"/>
    </source>
</evidence>
<comment type="caution">
    <text evidence="2">The sequence shown here is derived from an EMBL/GenBank/DDBJ whole genome shotgun (WGS) entry which is preliminary data.</text>
</comment>
<dbReference type="RefSeq" id="WP_151459321.1">
    <property type="nucleotide sequence ID" value="NZ_WAAO01000002.1"/>
</dbReference>
<proteinExistence type="predicted"/>
<keyword evidence="1" id="KW-1133">Transmembrane helix</keyword>
<dbReference type="GeneID" id="77476668"/>
<accession>A0ABQ6V4M5</accession>
<name>A0ABQ6V4M5_9MICO</name>
<evidence type="ECO:0008006" key="4">
    <source>
        <dbReference type="Google" id="ProtNLM"/>
    </source>
</evidence>